<dbReference type="AlphaFoldDB" id="A0A929RVR1"/>
<name>A0A929RVR1_9BACT</name>
<dbReference type="GO" id="GO:0016020">
    <property type="term" value="C:membrane"/>
    <property type="evidence" value="ECO:0007669"/>
    <property type="project" value="UniProtKB-UniRule"/>
</dbReference>
<evidence type="ECO:0000256" key="2">
    <source>
        <dbReference type="SAM" id="Coils"/>
    </source>
</evidence>
<organism evidence="5 6">
    <name type="scientific">Alloprevotella tannerae</name>
    <dbReference type="NCBI Taxonomy" id="76122"/>
    <lineage>
        <taxon>Bacteria</taxon>
        <taxon>Pseudomonadati</taxon>
        <taxon>Bacteroidota</taxon>
        <taxon>Bacteroidia</taxon>
        <taxon>Bacteroidales</taxon>
        <taxon>Prevotellaceae</taxon>
        <taxon>Alloprevotella</taxon>
    </lineage>
</organism>
<feature type="domain" description="OmpA-like" evidence="4">
    <location>
        <begin position="278"/>
        <end position="389"/>
    </location>
</feature>
<evidence type="ECO:0000313" key="6">
    <source>
        <dbReference type="Proteomes" id="UP000704068"/>
    </source>
</evidence>
<dbReference type="RefSeq" id="WP_303763395.1">
    <property type="nucleotide sequence ID" value="NZ_JABZGR010000007.1"/>
</dbReference>
<dbReference type="SUPFAM" id="SSF103088">
    <property type="entry name" value="OmpA-like"/>
    <property type="match status" value="1"/>
</dbReference>
<keyword evidence="3" id="KW-0732">Signal</keyword>
<keyword evidence="1" id="KW-0472">Membrane</keyword>
<feature type="coiled-coil region" evidence="2">
    <location>
        <begin position="238"/>
        <end position="265"/>
    </location>
</feature>
<keyword evidence="2" id="KW-0175">Coiled coil</keyword>
<dbReference type="PROSITE" id="PS51123">
    <property type="entry name" value="OMPA_2"/>
    <property type="match status" value="1"/>
</dbReference>
<dbReference type="InterPro" id="IPR050330">
    <property type="entry name" value="Bact_OuterMem_StrucFunc"/>
</dbReference>
<dbReference type="CDD" id="cd07185">
    <property type="entry name" value="OmpA_C-like"/>
    <property type="match status" value="1"/>
</dbReference>
<dbReference type="Gene3D" id="3.30.1330.60">
    <property type="entry name" value="OmpA-like domain"/>
    <property type="match status" value="1"/>
</dbReference>
<dbReference type="InterPro" id="IPR006665">
    <property type="entry name" value="OmpA-like"/>
</dbReference>
<gene>
    <name evidence="5" type="ORF">HXK21_03820</name>
</gene>
<evidence type="ECO:0000256" key="3">
    <source>
        <dbReference type="SAM" id="SignalP"/>
    </source>
</evidence>
<dbReference type="InterPro" id="IPR036737">
    <property type="entry name" value="OmpA-like_sf"/>
</dbReference>
<comment type="caution">
    <text evidence="5">The sequence shown here is derived from an EMBL/GenBank/DDBJ whole genome shotgun (WGS) entry which is preliminary data.</text>
</comment>
<evidence type="ECO:0000259" key="4">
    <source>
        <dbReference type="PROSITE" id="PS51123"/>
    </source>
</evidence>
<evidence type="ECO:0000313" key="5">
    <source>
        <dbReference type="EMBL" id="MBF0970158.1"/>
    </source>
</evidence>
<proteinExistence type="predicted"/>
<evidence type="ECO:0000256" key="1">
    <source>
        <dbReference type="PROSITE-ProRule" id="PRU00473"/>
    </source>
</evidence>
<dbReference type="Proteomes" id="UP000704068">
    <property type="component" value="Unassembled WGS sequence"/>
</dbReference>
<sequence length="389" mass="43554">MKKIMITLAILALGSSAMAQETVIPTKKYSVATNSFWSNWFFSVGGQYNAAYSSQEVHGLSGNPFTTTRGVFGFNAAIGKWFTPSIGLRTKFEGVWGKQVNTENDHHTYHYWNIHEDVMFNLSNMLCGYNEKRVWNFIPYAGVGVARNMSANTYDISYQAGLLNNFRLSKHFTLFVDVYANAIEGTQDITDFRYPDGWSGYKKSRSRHWDKMIGTAIGLTYNFNKTDWDQVPDVDALMAMNKEQIDALNAALKDQQDENARLREMLANQKPAETIEKVTTEYVVTTTSVFFNLNSSKIASRKDLVNVKEVAEYAKANNAKIRVTGYADSKTGSASINRRLSEARAAAVANELVKMGVSRDNIITEAKGGVDTLSPFSYNRRATVKIAVE</sequence>
<accession>A0A929RVR1</accession>
<dbReference type="PANTHER" id="PTHR30329">
    <property type="entry name" value="STATOR ELEMENT OF FLAGELLAR MOTOR COMPLEX"/>
    <property type="match status" value="1"/>
</dbReference>
<reference evidence="5" key="1">
    <citation type="submission" date="2020-04" db="EMBL/GenBank/DDBJ databases">
        <title>Deep metagenomics examines the oral microbiome during advanced dental caries in children, revealing novel taxa and co-occurrences with host molecules.</title>
        <authorList>
            <person name="Baker J.L."/>
            <person name="Morton J.T."/>
            <person name="Dinis M."/>
            <person name="Alvarez R."/>
            <person name="Tran N.C."/>
            <person name="Knight R."/>
            <person name="Edlund A."/>
        </authorList>
    </citation>
    <scope>NUCLEOTIDE SEQUENCE</scope>
    <source>
        <strain evidence="5">JCVI_34_bin.1</strain>
    </source>
</reference>
<feature type="signal peptide" evidence="3">
    <location>
        <begin position="1"/>
        <end position="19"/>
    </location>
</feature>
<protein>
    <submittedName>
        <fullName evidence="5">OmpA family protein</fullName>
    </submittedName>
</protein>
<dbReference type="EMBL" id="JABZGR010000007">
    <property type="protein sequence ID" value="MBF0970158.1"/>
    <property type="molecule type" value="Genomic_DNA"/>
</dbReference>
<feature type="chain" id="PRO_5037940254" evidence="3">
    <location>
        <begin position="20"/>
        <end position="389"/>
    </location>
</feature>
<dbReference type="Pfam" id="PF00691">
    <property type="entry name" value="OmpA"/>
    <property type="match status" value="1"/>
</dbReference>
<dbReference type="PANTHER" id="PTHR30329:SF21">
    <property type="entry name" value="LIPOPROTEIN YIAD-RELATED"/>
    <property type="match status" value="1"/>
</dbReference>